<proteinExistence type="predicted"/>
<dbReference type="Gene3D" id="2.60.40.2470">
    <property type="entry name" value="SoxY domain"/>
    <property type="match status" value="1"/>
</dbReference>
<gene>
    <name evidence="3" type="primary">soxY</name>
    <name evidence="3" type="ORF">ENJ51_11870</name>
</gene>
<sequence>MKRRTFLKGSLAASVTGVAVGGSLLAPNMLFAGEAAKNPYKATSVEDALKILGITTEDSDKVTVVAPDLAENAAVVPVEVKTTIEGAEEIHVFISNNPTVYAAKFKLGEGIDPAVKCRFKVGKTGDVVAVVKAGDKYYMGKKAVKVTKGGCGG</sequence>
<organism evidence="3">
    <name type="scientific">Leucothrix mucor</name>
    <dbReference type="NCBI Taxonomy" id="45248"/>
    <lineage>
        <taxon>Bacteria</taxon>
        <taxon>Pseudomonadati</taxon>
        <taxon>Pseudomonadota</taxon>
        <taxon>Gammaproteobacteria</taxon>
        <taxon>Thiotrichales</taxon>
        <taxon>Thiotrichaceae</taxon>
        <taxon>Leucothrix</taxon>
    </lineage>
</organism>
<dbReference type="EMBL" id="DRMS01000450">
    <property type="protein sequence ID" value="HFC93497.1"/>
    <property type="molecule type" value="Genomic_DNA"/>
</dbReference>
<dbReference type="PROSITE" id="PS51318">
    <property type="entry name" value="TAT"/>
    <property type="match status" value="1"/>
</dbReference>
<reference evidence="3" key="1">
    <citation type="journal article" date="2020" name="mSystems">
        <title>Genome- and Community-Level Interaction Insights into Carbon Utilization and Element Cycling Functions of Hydrothermarchaeota in Hydrothermal Sediment.</title>
        <authorList>
            <person name="Zhou Z."/>
            <person name="Liu Y."/>
            <person name="Xu W."/>
            <person name="Pan J."/>
            <person name="Luo Z.H."/>
            <person name="Li M."/>
        </authorList>
    </citation>
    <scope>NUCLEOTIDE SEQUENCE [LARGE SCALE GENOMIC DNA]</scope>
    <source>
        <strain evidence="3">HyVt-493</strain>
    </source>
</reference>
<keyword evidence="1" id="KW-0732">Signal</keyword>
<dbReference type="PIRSF" id="PIRSF010312">
    <property type="entry name" value="Sulphur_oxidation_SoxY"/>
    <property type="match status" value="1"/>
</dbReference>
<accession>A0A7V2T2J9</accession>
<feature type="signal peptide" evidence="1">
    <location>
        <begin position="1"/>
        <end position="32"/>
    </location>
</feature>
<dbReference type="Pfam" id="PF13501">
    <property type="entry name" value="SoxY"/>
    <property type="match status" value="1"/>
</dbReference>
<dbReference type="InterPro" id="IPR038162">
    <property type="entry name" value="SoxY_sf"/>
</dbReference>
<dbReference type="NCBIfam" id="TIGR04488">
    <property type="entry name" value="SoxY_true_GGCGG"/>
    <property type="match status" value="1"/>
</dbReference>
<comment type="caution">
    <text evidence="3">The sequence shown here is derived from an EMBL/GenBank/DDBJ whole genome shotgun (WGS) entry which is preliminary data.</text>
</comment>
<dbReference type="InterPro" id="IPR006311">
    <property type="entry name" value="TAT_signal"/>
</dbReference>
<protein>
    <submittedName>
        <fullName evidence="3">Thiosulfate oxidation carrier protein SoxY</fullName>
    </submittedName>
</protein>
<name>A0A7V2T2J9_LEUMU</name>
<dbReference type="AlphaFoldDB" id="A0A7V2T2J9"/>
<dbReference type="InterPro" id="IPR032711">
    <property type="entry name" value="SoxY"/>
</dbReference>
<evidence type="ECO:0000313" key="3">
    <source>
        <dbReference type="EMBL" id="HFC93497.1"/>
    </source>
</evidence>
<feature type="chain" id="PRO_5030952734" evidence="1">
    <location>
        <begin position="33"/>
        <end position="153"/>
    </location>
</feature>
<dbReference type="Proteomes" id="UP000885750">
    <property type="component" value="Unassembled WGS sequence"/>
</dbReference>
<feature type="domain" description="Ig-like SoxY" evidence="2">
    <location>
        <begin position="55"/>
        <end position="151"/>
    </location>
</feature>
<evidence type="ECO:0000259" key="2">
    <source>
        <dbReference type="Pfam" id="PF13501"/>
    </source>
</evidence>
<dbReference type="InterPro" id="IPR016568">
    <property type="entry name" value="Sulphur_oxidation_SoxY"/>
</dbReference>
<evidence type="ECO:0000256" key="1">
    <source>
        <dbReference type="SAM" id="SignalP"/>
    </source>
</evidence>